<dbReference type="Gene3D" id="3.30.710.10">
    <property type="entry name" value="Potassium Channel Kv1.1, Chain A"/>
    <property type="match status" value="2"/>
</dbReference>
<evidence type="ECO:0000313" key="4">
    <source>
        <dbReference type="Proteomes" id="UP001396898"/>
    </source>
</evidence>
<dbReference type="PANTHER" id="PTHR47843:SF5">
    <property type="entry name" value="BTB_POZ DOMAIN PROTEIN"/>
    <property type="match status" value="1"/>
</dbReference>
<evidence type="ECO:0000259" key="2">
    <source>
        <dbReference type="PROSITE" id="PS50097"/>
    </source>
</evidence>
<keyword evidence="4" id="KW-1185">Reference proteome</keyword>
<dbReference type="SMART" id="SM00225">
    <property type="entry name" value="BTB"/>
    <property type="match status" value="2"/>
</dbReference>
<name>A0ABR1STB6_9PEZI</name>
<comment type="caution">
    <text evidence="3">The sequence shown here is derived from an EMBL/GenBank/DDBJ whole genome shotgun (WGS) entry which is preliminary data.</text>
</comment>
<feature type="domain" description="BTB" evidence="2">
    <location>
        <begin position="24"/>
        <end position="91"/>
    </location>
</feature>
<evidence type="ECO:0000256" key="1">
    <source>
        <dbReference type="SAM" id="MobiDB-lite"/>
    </source>
</evidence>
<dbReference type="PROSITE" id="PS50097">
    <property type="entry name" value="BTB"/>
    <property type="match status" value="2"/>
</dbReference>
<sequence>MASASAAAMLLDSGQKLYKSELFADAELVVGDEKWPIHKAIVCSRSDWFMKALAGPFKEATANKVDITGHDPKYVGLVLRYLYTGEVPELDVLPSLRELIDFFVTADYLAIKGLATEAAAKIAFHLDHLHCHIEPEEPILTDNALEEFFEVARLAYTSNPSFEVLRCPVERFISRRNSILLRDTRFLDELRNIPELFETTIRGMLPPETRDAIPKGCASCHKTLVNLSDYAETWAARVPDPRNQLHARTSSRKPNMSADERDDPDTMISKSNEALFRKEEYSDATLVVNGEKWPVHKSILCTRSKYFKKAFSGSFKEANTSEIILDGHSAAAMNFVLYYLYTGNVVDDQPSSSAVDQPDVFPSFPSLDSAVDLFVTVDYFGVEHIKNDAVLIVQERLRDIYYYGLPTPNAPEELLLSPSDRDSFFRAVRLAYASAPTLEGMRNPIEGFLQDTDFLLTQDTRFMREAKDIPEFALAIINMAYQATEEQLKGCRKSSGYCFYCKKLVWSFAETWVACVQPINYTHDVVDLKLRGACSGCVKNRE</sequence>
<protein>
    <recommendedName>
        <fullName evidence="2">BTB domain-containing protein</fullName>
    </recommendedName>
</protein>
<dbReference type="CDD" id="cd18186">
    <property type="entry name" value="BTB_POZ_ZBTB_KLHL-like"/>
    <property type="match status" value="2"/>
</dbReference>
<gene>
    <name evidence="3" type="ORF">PG991_000922</name>
</gene>
<dbReference type="InterPro" id="IPR011333">
    <property type="entry name" value="SKP1/BTB/POZ_sf"/>
</dbReference>
<dbReference type="Proteomes" id="UP001396898">
    <property type="component" value="Unassembled WGS sequence"/>
</dbReference>
<feature type="domain" description="BTB" evidence="2">
    <location>
        <begin position="282"/>
        <end position="349"/>
    </location>
</feature>
<proteinExistence type="predicted"/>
<organism evidence="3 4">
    <name type="scientific">Apiospora marii</name>
    <dbReference type="NCBI Taxonomy" id="335849"/>
    <lineage>
        <taxon>Eukaryota</taxon>
        <taxon>Fungi</taxon>
        <taxon>Dikarya</taxon>
        <taxon>Ascomycota</taxon>
        <taxon>Pezizomycotina</taxon>
        <taxon>Sordariomycetes</taxon>
        <taxon>Xylariomycetidae</taxon>
        <taxon>Amphisphaeriales</taxon>
        <taxon>Apiosporaceae</taxon>
        <taxon>Apiospora</taxon>
    </lineage>
</organism>
<dbReference type="SUPFAM" id="SSF54695">
    <property type="entry name" value="POZ domain"/>
    <property type="match status" value="2"/>
</dbReference>
<dbReference type="PANTHER" id="PTHR47843">
    <property type="entry name" value="BTB DOMAIN-CONTAINING PROTEIN-RELATED"/>
    <property type="match status" value="1"/>
</dbReference>
<feature type="region of interest" description="Disordered" evidence="1">
    <location>
        <begin position="241"/>
        <end position="267"/>
    </location>
</feature>
<evidence type="ECO:0000313" key="3">
    <source>
        <dbReference type="EMBL" id="KAK8037576.1"/>
    </source>
</evidence>
<dbReference type="EMBL" id="JAQQWI010000002">
    <property type="protein sequence ID" value="KAK8037576.1"/>
    <property type="molecule type" value="Genomic_DNA"/>
</dbReference>
<dbReference type="Pfam" id="PF00651">
    <property type="entry name" value="BTB"/>
    <property type="match status" value="2"/>
</dbReference>
<reference evidence="3 4" key="1">
    <citation type="submission" date="2023-01" db="EMBL/GenBank/DDBJ databases">
        <title>Analysis of 21 Apiospora genomes using comparative genomics revels a genus with tremendous synthesis potential of carbohydrate active enzymes and secondary metabolites.</title>
        <authorList>
            <person name="Sorensen T."/>
        </authorList>
    </citation>
    <scope>NUCLEOTIDE SEQUENCE [LARGE SCALE GENOMIC DNA]</scope>
    <source>
        <strain evidence="3 4">CBS 20057</strain>
    </source>
</reference>
<dbReference type="InterPro" id="IPR000210">
    <property type="entry name" value="BTB/POZ_dom"/>
</dbReference>
<accession>A0ABR1STB6</accession>